<feature type="domain" description="Calcineurin-like phosphoesterase" evidence="5">
    <location>
        <begin position="76"/>
        <end position="133"/>
    </location>
</feature>
<evidence type="ECO:0000313" key="7">
    <source>
        <dbReference type="Proteomes" id="UP000565441"/>
    </source>
</evidence>
<sequence length="146" mass="17167">MNRRVVVNGLRVFWIVIILWYELEVLFNSVRQCDWPDALSEASSHRHDALSHVLLVADPQILDIVDLMLRKNWWVALHKRPNALIFLGDMMDEGRFNMSDDECERYYRRFKSIFSLPFEIPTYLIPGSHDIGLRTSSSFSPYAHAR</sequence>
<evidence type="ECO:0000313" key="6">
    <source>
        <dbReference type="EMBL" id="KAF5380538.1"/>
    </source>
</evidence>
<dbReference type="InterPro" id="IPR029052">
    <property type="entry name" value="Metallo-depent_PP-like"/>
</dbReference>
<proteinExistence type="predicted"/>
<organism evidence="6 7">
    <name type="scientific">Tricholomella constricta</name>
    <dbReference type="NCBI Taxonomy" id="117010"/>
    <lineage>
        <taxon>Eukaryota</taxon>
        <taxon>Fungi</taxon>
        <taxon>Dikarya</taxon>
        <taxon>Basidiomycota</taxon>
        <taxon>Agaricomycotina</taxon>
        <taxon>Agaricomycetes</taxon>
        <taxon>Agaricomycetidae</taxon>
        <taxon>Agaricales</taxon>
        <taxon>Tricholomatineae</taxon>
        <taxon>Lyophyllaceae</taxon>
        <taxon>Tricholomella</taxon>
    </lineage>
</organism>
<evidence type="ECO:0000256" key="4">
    <source>
        <dbReference type="ARBA" id="ARBA00023136"/>
    </source>
</evidence>
<evidence type="ECO:0000256" key="3">
    <source>
        <dbReference type="ARBA" id="ARBA00022989"/>
    </source>
</evidence>
<keyword evidence="4" id="KW-0472">Membrane</keyword>
<dbReference type="GO" id="GO:0005783">
    <property type="term" value="C:endoplasmic reticulum"/>
    <property type="evidence" value="ECO:0007669"/>
    <property type="project" value="TreeGrafter"/>
</dbReference>
<evidence type="ECO:0000259" key="5">
    <source>
        <dbReference type="Pfam" id="PF00149"/>
    </source>
</evidence>
<keyword evidence="2" id="KW-0812">Transmembrane</keyword>
<dbReference type="Pfam" id="PF00149">
    <property type="entry name" value="Metallophos"/>
    <property type="match status" value="1"/>
</dbReference>
<dbReference type="AlphaFoldDB" id="A0A8H5HC43"/>
<dbReference type="OrthoDB" id="5977743at2759"/>
<dbReference type="PANTHER" id="PTHR13315">
    <property type="entry name" value="METALLO PHOSPHOESTERASE RELATED"/>
    <property type="match status" value="1"/>
</dbReference>
<keyword evidence="3" id="KW-1133">Transmembrane helix</keyword>
<comment type="caution">
    <text evidence="6">The sequence shown here is derived from an EMBL/GenBank/DDBJ whole genome shotgun (WGS) entry which is preliminary data.</text>
</comment>
<dbReference type="Gene3D" id="3.60.21.10">
    <property type="match status" value="1"/>
</dbReference>
<evidence type="ECO:0000256" key="2">
    <source>
        <dbReference type="ARBA" id="ARBA00022692"/>
    </source>
</evidence>
<keyword evidence="7" id="KW-1185">Reference proteome</keyword>
<name>A0A8H5HC43_9AGAR</name>
<dbReference type="InterPro" id="IPR033308">
    <property type="entry name" value="PGAP5/Cdc1/Ted1"/>
</dbReference>
<accession>A0A8H5HC43</accession>
<dbReference type="SUPFAM" id="SSF56300">
    <property type="entry name" value="Metallo-dependent phosphatases"/>
    <property type="match status" value="1"/>
</dbReference>
<protein>
    <recommendedName>
        <fullName evidence="5">Calcineurin-like phosphoesterase domain-containing protein</fullName>
    </recommendedName>
</protein>
<reference evidence="6 7" key="1">
    <citation type="journal article" date="2020" name="ISME J.">
        <title>Uncovering the hidden diversity of litter-decomposition mechanisms in mushroom-forming fungi.</title>
        <authorList>
            <person name="Floudas D."/>
            <person name="Bentzer J."/>
            <person name="Ahren D."/>
            <person name="Johansson T."/>
            <person name="Persson P."/>
            <person name="Tunlid A."/>
        </authorList>
    </citation>
    <scope>NUCLEOTIDE SEQUENCE [LARGE SCALE GENOMIC DNA]</scope>
    <source>
        <strain evidence="6 7">CBS 661.87</strain>
    </source>
</reference>
<gene>
    <name evidence="6" type="ORF">D9615_004536</name>
</gene>
<evidence type="ECO:0000256" key="1">
    <source>
        <dbReference type="ARBA" id="ARBA00004141"/>
    </source>
</evidence>
<dbReference type="EMBL" id="JAACJP010000013">
    <property type="protein sequence ID" value="KAF5380538.1"/>
    <property type="molecule type" value="Genomic_DNA"/>
</dbReference>
<dbReference type="Proteomes" id="UP000565441">
    <property type="component" value="Unassembled WGS sequence"/>
</dbReference>
<dbReference type="GO" id="GO:0016787">
    <property type="term" value="F:hydrolase activity"/>
    <property type="evidence" value="ECO:0007669"/>
    <property type="project" value="InterPro"/>
</dbReference>
<dbReference type="PANTHER" id="PTHR13315:SF4">
    <property type="entry name" value="METALLOPHOSPHOESTERASE, ISOFORM E"/>
    <property type="match status" value="1"/>
</dbReference>
<dbReference type="GO" id="GO:0016020">
    <property type="term" value="C:membrane"/>
    <property type="evidence" value="ECO:0007669"/>
    <property type="project" value="UniProtKB-SubCell"/>
</dbReference>
<dbReference type="InterPro" id="IPR004843">
    <property type="entry name" value="Calcineurin-like_PHP"/>
</dbReference>
<dbReference type="GO" id="GO:0006506">
    <property type="term" value="P:GPI anchor biosynthetic process"/>
    <property type="evidence" value="ECO:0007669"/>
    <property type="project" value="InterPro"/>
</dbReference>
<comment type="subcellular location">
    <subcellularLocation>
        <location evidence="1">Membrane</location>
        <topology evidence="1">Multi-pass membrane protein</topology>
    </subcellularLocation>
</comment>